<dbReference type="GO" id="GO:0046404">
    <property type="term" value="F:ATP-dependent polydeoxyribonucleotide 5'-hydroxyl-kinase activity"/>
    <property type="evidence" value="ECO:0007669"/>
    <property type="project" value="TreeGrafter"/>
</dbReference>
<organism evidence="1 2">
    <name type="scientific">Glutinoglossum americanum</name>
    <dbReference type="NCBI Taxonomy" id="1670608"/>
    <lineage>
        <taxon>Eukaryota</taxon>
        <taxon>Fungi</taxon>
        <taxon>Dikarya</taxon>
        <taxon>Ascomycota</taxon>
        <taxon>Pezizomycotina</taxon>
        <taxon>Geoglossomycetes</taxon>
        <taxon>Geoglossales</taxon>
        <taxon>Geoglossaceae</taxon>
        <taxon>Glutinoglossum</taxon>
    </lineage>
</organism>
<accession>A0A9P8L234</accession>
<dbReference type="InterPro" id="IPR006551">
    <property type="entry name" value="Polynucleotide_phosphatase"/>
</dbReference>
<dbReference type="InterPro" id="IPR006549">
    <property type="entry name" value="HAD-SF_hydro_IIIA"/>
</dbReference>
<reference evidence="1" key="1">
    <citation type="submission" date="2021-03" db="EMBL/GenBank/DDBJ databases">
        <title>Comparative genomics and phylogenomic investigation of the class Geoglossomycetes provide insights into ecological specialization and systematics.</title>
        <authorList>
            <person name="Melie T."/>
            <person name="Pirro S."/>
            <person name="Miller A.N."/>
            <person name="Quandt A."/>
        </authorList>
    </citation>
    <scope>NUCLEOTIDE SEQUENCE</scope>
    <source>
        <strain evidence="1">GBOQ0MN5Z8</strain>
    </source>
</reference>
<dbReference type="InterPro" id="IPR036412">
    <property type="entry name" value="HAD-like_sf"/>
</dbReference>
<keyword evidence="2" id="KW-1185">Reference proteome</keyword>
<dbReference type="PANTHER" id="PTHR12083">
    <property type="entry name" value="BIFUNCTIONAL POLYNUCLEOTIDE PHOSPHATASE/KINASE"/>
    <property type="match status" value="1"/>
</dbReference>
<dbReference type="Pfam" id="PF08645">
    <property type="entry name" value="PNK3P"/>
    <property type="match status" value="1"/>
</dbReference>
<name>A0A9P8L234_9PEZI</name>
<dbReference type="GO" id="GO:0003690">
    <property type="term" value="F:double-stranded DNA binding"/>
    <property type="evidence" value="ECO:0007669"/>
    <property type="project" value="TreeGrafter"/>
</dbReference>
<dbReference type="NCBIfam" id="TIGR01662">
    <property type="entry name" value="HAD-SF-IIIA"/>
    <property type="match status" value="1"/>
</dbReference>
<dbReference type="InterPro" id="IPR013954">
    <property type="entry name" value="PNK3P"/>
</dbReference>
<evidence type="ECO:0000313" key="2">
    <source>
        <dbReference type="Proteomes" id="UP000698800"/>
    </source>
</evidence>
<dbReference type="Gene3D" id="3.40.50.300">
    <property type="entry name" value="P-loop containing nucleotide triphosphate hydrolases"/>
    <property type="match status" value="1"/>
</dbReference>
<dbReference type="InterPro" id="IPR027417">
    <property type="entry name" value="P-loop_NTPase"/>
</dbReference>
<dbReference type="NCBIfam" id="TIGR01664">
    <property type="entry name" value="DNA-3'-Pase"/>
    <property type="match status" value="1"/>
</dbReference>
<dbReference type="GO" id="GO:0006281">
    <property type="term" value="P:DNA repair"/>
    <property type="evidence" value="ECO:0007669"/>
    <property type="project" value="TreeGrafter"/>
</dbReference>
<gene>
    <name evidence="1" type="ORF">FGG08_002082</name>
</gene>
<dbReference type="Proteomes" id="UP000698800">
    <property type="component" value="Unassembled WGS sequence"/>
</dbReference>
<evidence type="ECO:0000313" key="1">
    <source>
        <dbReference type="EMBL" id="KAH0543644.1"/>
    </source>
</evidence>
<dbReference type="EMBL" id="JAGHQL010000029">
    <property type="protein sequence ID" value="KAH0543644.1"/>
    <property type="molecule type" value="Genomic_DNA"/>
</dbReference>
<dbReference type="Gene3D" id="3.40.50.1000">
    <property type="entry name" value="HAD superfamily/HAD-like"/>
    <property type="match status" value="1"/>
</dbReference>
<dbReference type="InterPro" id="IPR023214">
    <property type="entry name" value="HAD_sf"/>
</dbReference>
<dbReference type="PANTHER" id="PTHR12083:SF9">
    <property type="entry name" value="BIFUNCTIONAL POLYNUCLEOTIDE PHOSPHATASE_KINASE"/>
    <property type="match status" value="1"/>
</dbReference>
<dbReference type="SUPFAM" id="SSF56784">
    <property type="entry name" value="HAD-like"/>
    <property type="match status" value="1"/>
</dbReference>
<dbReference type="Pfam" id="PF13671">
    <property type="entry name" value="AAA_33"/>
    <property type="match status" value="1"/>
</dbReference>
<protein>
    <submittedName>
        <fullName evidence="1">Uncharacterized protein</fullName>
    </submittedName>
</protein>
<proteinExistence type="predicted"/>
<dbReference type="OrthoDB" id="19045at2759"/>
<sequence>MAPKHHPEENERANIPKKRRRIAGFDLDSTIIKSASGNKFGKDASDWKWWDDVVPPTLKNLYAEGYLLVVFSNQGAVSLKGDPKTAKRDQKNLATFKGKLAALLIQLNLPISVYAATRRDKYRKPRTGMWDEMLEDYDLDNASLDLEGSFFVGDAAGRPAVDGGRDFAANVGIQFHTPEELFLHEPPKPFTRDFDPAMYLNKPRLPPVASNTTVFSKERLIDVVMFCGGPGSDNTNADPDTRAVWVQMARKHDVPIRCIYFNAPTRLCLHNDAIRALNCGTLNPEKRAMLPTVAFTSFSARFREPTLKEGFADITRIDFHDHSNFEVLQFEGTDEERAIWSKYWI</sequence>
<dbReference type="AlphaFoldDB" id="A0A9P8L234"/>
<comment type="caution">
    <text evidence="1">The sequence shown here is derived from an EMBL/GenBank/DDBJ whole genome shotgun (WGS) entry which is preliminary data.</text>
</comment>
<dbReference type="GO" id="GO:0046403">
    <property type="term" value="F:polynucleotide 3'-phosphatase activity"/>
    <property type="evidence" value="ECO:0007669"/>
    <property type="project" value="TreeGrafter"/>
</dbReference>